<dbReference type="GeneID" id="9753214"/>
<dbReference type="KEGG" id="vdi:Vdis_2260"/>
<keyword evidence="1" id="KW-0472">Membrane</keyword>
<proteinExistence type="predicted"/>
<keyword evidence="1" id="KW-0812">Transmembrane</keyword>
<reference evidence="2 3" key="1">
    <citation type="journal article" date="2010" name="Stand. Genomic Sci.">
        <title>Complete genome sequence of Vulcanisaeta distributa type strain (IC-017).</title>
        <authorList>
            <person name="Mavromatis K."/>
            <person name="Sikorski J."/>
            <person name="Pabst E."/>
            <person name="Teshima H."/>
            <person name="Lapidus A."/>
            <person name="Lucas S."/>
            <person name="Nolan M."/>
            <person name="Glavina Del Rio T."/>
            <person name="Cheng J.F."/>
            <person name="Bruce D."/>
            <person name="Goodwin L."/>
            <person name="Pitluck S."/>
            <person name="Liolios K."/>
            <person name="Ivanova N."/>
            <person name="Mikhailova N."/>
            <person name="Pati A."/>
            <person name="Chen A."/>
            <person name="Palaniappan K."/>
            <person name="Land M."/>
            <person name="Hauser L."/>
            <person name="Chang Y.J."/>
            <person name="Jeffries C.D."/>
            <person name="Rohde M."/>
            <person name="Spring S."/>
            <person name="Goker M."/>
            <person name="Wirth R."/>
            <person name="Woyke T."/>
            <person name="Bristow J."/>
            <person name="Eisen J.A."/>
            <person name="Markowitz V."/>
            <person name="Hugenholtz P."/>
            <person name="Klenk H.P."/>
            <person name="Kyrpides N.C."/>
        </authorList>
    </citation>
    <scope>NUCLEOTIDE SEQUENCE [LARGE SCALE GENOMIC DNA]</scope>
    <source>
        <strain evidence="3">DSM 14429 / JCM 11212 / NBRC 100878 / IC-017</strain>
    </source>
</reference>
<dbReference type="STRING" id="572478.Vdis_2260"/>
<keyword evidence="3" id="KW-1185">Reference proteome</keyword>
<dbReference type="HOGENOM" id="CLU_791361_0_0_2"/>
<dbReference type="Proteomes" id="UP000006681">
    <property type="component" value="Chromosome"/>
</dbReference>
<protein>
    <submittedName>
        <fullName evidence="2">Uncharacterized protein</fullName>
    </submittedName>
</protein>
<feature type="transmembrane region" description="Helical" evidence="1">
    <location>
        <begin position="241"/>
        <end position="261"/>
    </location>
</feature>
<sequence length="327" mass="36790">MSRLIYWWRYVDTAAKVLIIVLIALLVIILISPRLRPLQPIAKALGLVEVNEVYKAVGTSSNVTHITRYVNQSILVYVNRTVFIPMGNVNSSETWWNYTGYLMGTGWCWGRALVMPNGTVWFITTWVAPDWLLREMNLLTCGAGCYNFSLPYGTELMHAVYLPMYLPINGSASFFPIYGVSYVAVSNETMNYPFPGFTVVIMGDVAGNGPIPTVKVVNMSNDYVTLDALSFNITLAFNRTYYGYLALTNILVNSSSIIYIVPCKLDIIYISNPQAALGVMVPFSLYVASIHDYVYYGELSAEPGTYRETFGWWVWRTGINNEANTQH</sequence>
<accession>E1QQE1</accession>
<evidence type="ECO:0000256" key="1">
    <source>
        <dbReference type="SAM" id="Phobius"/>
    </source>
</evidence>
<keyword evidence="1" id="KW-1133">Transmembrane helix</keyword>
<feature type="transmembrane region" description="Helical" evidence="1">
    <location>
        <begin position="6"/>
        <end position="31"/>
    </location>
</feature>
<evidence type="ECO:0000313" key="3">
    <source>
        <dbReference type="Proteomes" id="UP000006681"/>
    </source>
</evidence>
<organism evidence="2 3">
    <name type="scientific">Vulcanisaeta distributa (strain DSM 14429 / JCM 11212 / NBRC 100878 / IC-017)</name>
    <dbReference type="NCBI Taxonomy" id="572478"/>
    <lineage>
        <taxon>Archaea</taxon>
        <taxon>Thermoproteota</taxon>
        <taxon>Thermoprotei</taxon>
        <taxon>Thermoproteales</taxon>
        <taxon>Thermoproteaceae</taxon>
        <taxon>Vulcanisaeta</taxon>
    </lineage>
</organism>
<feature type="transmembrane region" description="Helical" evidence="1">
    <location>
        <begin position="267"/>
        <end position="288"/>
    </location>
</feature>
<name>E1QQE1_VULDI</name>
<dbReference type="AlphaFoldDB" id="E1QQE1"/>
<evidence type="ECO:0000313" key="2">
    <source>
        <dbReference type="EMBL" id="ADN51628.1"/>
    </source>
</evidence>
<dbReference type="EMBL" id="CP002100">
    <property type="protein sequence ID" value="ADN51628.1"/>
    <property type="molecule type" value="Genomic_DNA"/>
</dbReference>
<reference evidence="3" key="2">
    <citation type="journal article" date="2010" name="Stand. Genomic Sci.">
        <title>Complete genome sequence of Vulcanisaeta distributa type strain (IC-017T).</title>
        <authorList>
            <person name="Mavromatis K."/>
            <person name="Sikorski J."/>
            <person name="Pabst E."/>
            <person name="Teshima H."/>
            <person name="Lapidus A."/>
            <person name="Lucas S."/>
            <person name="Nolan M."/>
            <person name="Glavina Del Rio T."/>
            <person name="Cheng J."/>
            <person name="Bruce D."/>
            <person name="Goodwin L."/>
            <person name="Pitluck S."/>
            <person name="Liolios K."/>
            <person name="Ivanova N."/>
            <person name="Mikhailova N."/>
            <person name="Pati A."/>
            <person name="Chen A."/>
            <person name="Palaniappan K."/>
            <person name="Land M."/>
            <person name="Hauser L."/>
            <person name="Chang Y."/>
            <person name="Jeffries C."/>
            <person name="Rohde M."/>
            <person name="Spring S."/>
            <person name="Goker M."/>
            <person name="Wirth R."/>
            <person name="Woyke T."/>
            <person name="Bristow J."/>
            <person name="Eisen J."/>
            <person name="Markowitz V."/>
            <person name="Hugenholtz P."/>
            <person name="Klenk H."/>
            <person name="Kyrpides N."/>
        </authorList>
    </citation>
    <scope>NUCLEOTIDE SEQUENCE [LARGE SCALE GENOMIC DNA]</scope>
    <source>
        <strain evidence="3">DSM 14429 / JCM 11212 / NBRC 100878 / IC-017</strain>
    </source>
</reference>
<dbReference type="OrthoDB" id="376016at2157"/>
<gene>
    <name evidence="2" type="ordered locus">Vdis_2260</name>
</gene>
<dbReference type="RefSeq" id="WP_013337353.1">
    <property type="nucleotide sequence ID" value="NC_014537.1"/>
</dbReference>